<organism evidence="1 2">
    <name type="scientific">Violaceomyces palustris</name>
    <dbReference type="NCBI Taxonomy" id="1673888"/>
    <lineage>
        <taxon>Eukaryota</taxon>
        <taxon>Fungi</taxon>
        <taxon>Dikarya</taxon>
        <taxon>Basidiomycota</taxon>
        <taxon>Ustilaginomycotina</taxon>
        <taxon>Ustilaginomycetes</taxon>
        <taxon>Violaceomycetales</taxon>
        <taxon>Violaceomycetaceae</taxon>
        <taxon>Violaceomyces</taxon>
    </lineage>
</organism>
<evidence type="ECO:0000313" key="2">
    <source>
        <dbReference type="Proteomes" id="UP000245626"/>
    </source>
</evidence>
<gene>
    <name evidence="1" type="ORF">IE53DRAFT_241221</name>
</gene>
<protein>
    <submittedName>
        <fullName evidence="1">Uncharacterized protein</fullName>
    </submittedName>
</protein>
<keyword evidence="2" id="KW-1185">Reference proteome</keyword>
<reference evidence="1 2" key="1">
    <citation type="journal article" date="2018" name="Mol. Biol. Evol.">
        <title>Broad Genomic Sampling Reveals a Smut Pathogenic Ancestry of the Fungal Clade Ustilaginomycotina.</title>
        <authorList>
            <person name="Kijpornyongpan T."/>
            <person name="Mondo S.J."/>
            <person name="Barry K."/>
            <person name="Sandor L."/>
            <person name="Lee J."/>
            <person name="Lipzen A."/>
            <person name="Pangilinan J."/>
            <person name="LaButti K."/>
            <person name="Hainaut M."/>
            <person name="Henrissat B."/>
            <person name="Grigoriev I.V."/>
            <person name="Spatafora J.W."/>
            <person name="Aime M.C."/>
        </authorList>
    </citation>
    <scope>NUCLEOTIDE SEQUENCE [LARGE SCALE GENOMIC DNA]</scope>
    <source>
        <strain evidence="1 2">SA 807</strain>
    </source>
</reference>
<evidence type="ECO:0000313" key="1">
    <source>
        <dbReference type="EMBL" id="PWN47611.1"/>
    </source>
</evidence>
<dbReference type="Proteomes" id="UP000245626">
    <property type="component" value="Unassembled WGS sequence"/>
</dbReference>
<dbReference type="EMBL" id="KZ820385">
    <property type="protein sequence ID" value="PWN47611.1"/>
    <property type="molecule type" value="Genomic_DNA"/>
</dbReference>
<sequence>MSLPTPPSLSFSLSLGLSLIRTLSCSPLWPLHNNDSSELDLGSEVFFFFSISTFFFFVQHPHAYPTPTTFPTPPWSQSPTALTPDPHALLLPQARPFPDLFPDHPFSSLPFPPPLVLASESTSSTQASFPDLYLSTWSQHPIPPANSTPRSLRSPNISHLFSPAPPPLLPSPSTTFPSIPTRVPEDPLDRP</sequence>
<proteinExistence type="predicted"/>
<name>A0ACD0NP77_9BASI</name>
<accession>A0ACD0NP77</accession>